<dbReference type="Proteomes" id="UP000005010">
    <property type="component" value="Chromosome"/>
</dbReference>
<keyword evidence="3" id="KW-1185">Reference proteome</keyword>
<dbReference type="PATRIC" id="fig|182217.3.peg.1497"/>
<accession>I0EP04</accession>
<keyword evidence="1" id="KW-0732">Signal</keyword>
<evidence type="ECO:0000313" key="3">
    <source>
        <dbReference type="Proteomes" id="UP000005010"/>
    </source>
</evidence>
<reference evidence="3" key="1">
    <citation type="submission" date="2012-04" db="EMBL/GenBank/DDBJ databases">
        <title>Complete genome sequence of Helicobacter cetorum strain MIT 00-7128.</title>
        <authorList>
            <person name="Kersulyte D."/>
            <person name="Berg D.E."/>
        </authorList>
    </citation>
    <scope>NUCLEOTIDE SEQUENCE [LARGE SCALE GENOMIC DNA]</scope>
    <source>
        <strain evidence="3">MIT 00-7128</strain>
    </source>
</reference>
<dbReference type="KEGG" id="hce:HCW_07075"/>
<proteinExistence type="predicted"/>
<dbReference type="RefSeq" id="WP_014661540.1">
    <property type="nucleotide sequence ID" value="NC_017737.1"/>
</dbReference>
<gene>
    <name evidence="2" type="ordered locus">HCW_07075</name>
</gene>
<dbReference type="InterPro" id="IPR002718">
    <property type="entry name" value="OMP_Helicobacter"/>
</dbReference>
<feature type="signal peptide" evidence="1">
    <location>
        <begin position="1"/>
        <end position="27"/>
    </location>
</feature>
<sequence>MLKTKNKHSVKRKFLLALALSCNTLSADSFKDAFTKGDFIFAGNKVESPTKRYADKSAFYMGLGYQLGSIQHNNTNINLTSAQVAIKDKSYTLLNSALSPTYKRSYVSNGFGLMLGYKWVGKHKETKWFGFRWGLFYDMSASVYGRGNLSYNGYNTFTANPFAYQKTESIVISTYGTYMDLLLNAYNGDKFFAGFSVGVAFAGVNYDLSDKKTYKNYLKSAFGGKINDNAFQFLVNLGVRLGGKHNQFGFGIKIPTYYLNNYMAMNNPHNDEKDILKTTALLKGGNIVSLPYREVFRRNYSIYFNYIYSF</sequence>
<dbReference type="STRING" id="182217.HCW_07075"/>
<evidence type="ECO:0000256" key="1">
    <source>
        <dbReference type="SAM" id="SignalP"/>
    </source>
</evidence>
<dbReference type="EMBL" id="CP003479">
    <property type="protein sequence ID" value="AFI04673.1"/>
    <property type="molecule type" value="Genomic_DNA"/>
</dbReference>
<dbReference type="PRINTS" id="PR01776">
    <property type="entry name" value="HPOMPFAMILY"/>
</dbReference>
<feature type="chain" id="PRO_5003625837" evidence="1">
    <location>
        <begin position="28"/>
        <end position="310"/>
    </location>
</feature>
<name>I0EP04_HELC0</name>
<dbReference type="HOGENOM" id="CLU_857304_0_0_7"/>
<dbReference type="AlphaFoldDB" id="I0EP04"/>
<organism evidence="2 3">
    <name type="scientific">Helicobacter cetorum (strain ATCC BAA-429 / MIT 00-7128)</name>
    <dbReference type="NCBI Taxonomy" id="182217"/>
    <lineage>
        <taxon>Bacteria</taxon>
        <taxon>Pseudomonadati</taxon>
        <taxon>Campylobacterota</taxon>
        <taxon>Epsilonproteobacteria</taxon>
        <taxon>Campylobacterales</taxon>
        <taxon>Helicobacteraceae</taxon>
        <taxon>Helicobacter</taxon>
    </lineage>
</organism>
<protein>
    <submittedName>
        <fullName evidence="2">Outer membrane protein Horl</fullName>
    </submittedName>
</protein>
<dbReference type="Pfam" id="PF01856">
    <property type="entry name" value="HP_OMP"/>
    <property type="match status" value="1"/>
</dbReference>
<evidence type="ECO:0000313" key="2">
    <source>
        <dbReference type="EMBL" id="AFI04673.1"/>
    </source>
</evidence>